<dbReference type="InterPro" id="IPR002729">
    <property type="entry name" value="CRISPR-assoc_Cas1"/>
</dbReference>
<dbReference type="CDD" id="cd09722">
    <property type="entry name" value="Cas1_I-B"/>
    <property type="match status" value="1"/>
</dbReference>
<dbReference type="NCBIfam" id="TIGR00287">
    <property type="entry name" value="cas1"/>
    <property type="match status" value="1"/>
</dbReference>
<evidence type="ECO:0000256" key="6">
    <source>
        <dbReference type="ARBA" id="ARBA00023118"/>
    </source>
</evidence>
<dbReference type="InterPro" id="IPR019858">
    <property type="entry name" value="CRISPR-assoc_Cas1_HMARI/TNEAP"/>
</dbReference>
<evidence type="ECO:0000256" key="3">
    <source>
        <dbReference type="ARBA" id="ARBA00022759"/>
    </source>
</evidence>
<evidence type="ECO:0000256" key="4">
    <source>
        <dbReference type="ARBA" id="ARBA00022801"/>
    </source>
</evidence>
<dbReference type="PANTHER" id="PTHR43219:SF1">
    <property type="entry name" value="CRISPR-ASSOCIATED ENDONUCLEASE CAS1"/>
    <property type="match status" value="1"/>
</dbReference>
<proteinExistence type="inferred from homology"/>
<keyword evidence="3 9" id="KW-0255">Endonuclease</keyword>
<evidence type="ECO:0000256" key="8">
    <source>
        <dbReference type="ARBA" id="ARBA00023211"/>
    </source>
</evidence>
<evidence type="ECO:0000313" key="10">
    <source>
        <dbReference type="EMBL" id="CUP97139.1"/>
    </source>
</evidence>
<dbReference type="EC" id="3.1.-.-" evidence="9"/>
<keyword evidence="2 9" id="KW-0479">Metal-binding</keyword>
<evidence type="ECO:0000256" key="7">
    <source>
        <dbReference type="ARBA" id="ARBA00023125"/>
    </source>
</evidence>
<organism evidence="10 11">
    <name type="scientific">Blautia wexlerae</name>
    <dbReference type="NCBI Taxonomy" id="418240"/>
    <lineage>
        <taxon>Bacteria</taxon>
        <taxon>Bacillati</taxon>
        <taxon>Bacillota</taxon>
        <taxon>Clostridia</taxon>
        <taxon>Lachnospirales</taxon>
        <taxon>Lachnospiraceae</taxon>
        <taxon>Blautia</taxon>
    </lineage>
</organism>
<dbReference type="Gene3D" id="1.20.120.920">
    <property type="entry name" value="CRISPR-associated endonuclease Cas1, C-terminal domain"/>
    <property type="match status" value="1"/>
</dbReference>
<accession>A0A174SRG2</accession>
<sequence length="330" mass="39356">MKQSFYVYNNGDLKRKDNTLQFTTYEGEKRDIPIERISDIYVMSEMSFNTAFINYISQYGIPVHFFNYYNFYTGSYYPREGLLAGQLLVKQVENYTDYEKRMILAKKFIEAAADNIYRNLRYYNGRGKDVAEYLRDVDSLRKQIGKTKTIEELMGVEGNIRRRYYAAWNVIVNQEIKFEKRVMHPPDNMINSLISFVNTLIYTKVLSEIYHTQLNPTISYLHEPGVRRFSLSLDIAEVFKPLIGDRWIFSLLNRKQITEDSFTKELNFLHLKKDASKLIVSELEKRLKQSVMHKDLGRQVSYQYLLRLESYKLIKHLIGEKEYEGFRIWW</sequence>
<dbReference type="GO" id="GO:0046872">
    <property type="term" value="F:metal ion binding"/>
    <property type="evidence" value="ECO:0007669"/>
    <property type="project" value="UniProtKB-UniRule"/>
</dbReference>
<keyword evidence="1 9" id="KW-0540">Nuclease</keyword>
<dbReference type="PANTHER" id="PTHR43219">
    <property type="entry name" value="CRISPR-ASSOCIATED ENDONUCLEASE CAS1"/>
    <property type="match status" value="1"/>
</dbReference>
<evidence type="ECO:0000256" key="5">
    <source>
        <dbReference type="ARBA" id="ARBA00022842"/>
    </source>
</evidence>
<dbReference type="OrthoDB" id="9803119at2"/>
<evidence type="ECO:0000313" key="11">
    <source>
        <dbReference type="Proteomes" id="UP000095712"/>
    </source>
</evidence>
<dbReference type="AlphaFoldDB" id="A0A174SRG2"/>
<name>A0A174SRG2_9FIRM</name>
<keyword evidence="8 9" id="KW-0464">Manganese</keyword>
<keyword evidence="6 9" id="KW-0051">Antiviral defense</keyword>
<dbReference type="InterPro" id="IPR042211">
    <property type="entry name" value="CRISPR-assoc_Cas1_N"/>
</dbReference>
<dbReference type="EMBL" id="CZAW01000051">
    <property type="protein sequence ID" value="CUP97139.1"/>
    <property type="molecule type" value="Genomic_DNA"/>
</dbReference>
<comment type="subunit">
    <text evidence="9">Homodimer, forms a heterotetramer with a Cas2 homodimer.</text>
</comment>
<gene>
    <name evidence="9" type="primary">cas1</name>
    <name evidence="10" type="ORF">ERS852523_03463</name>
</gene>
<comment type="similarity">
    <text evidence="9">Belongs to the CRISPR-associated endonuclease Cas1 family.</text>
</comment>
<dbReference type="GO" id="GO:0003677">
    <property type="term" value="F:DNA binding"/>
    <property type="evidence" value="ECO:0007669"/>
    <property type="project" value="UniProtKB-KW"/>
</dbReference>
<evidence type="ECO:0000256" key="1">
    <source>
        <dbReference type="ARBA" id="ARBA00022722"/>
    </source>
</evidence>
<evidence type="ECO:0000256" key="2">
    <source>
        <dbReference type="ARBA" id="ARBA00022723"/>
    </source>
</evidence>
<keyword evidence="4 9" id="KW-0378">Hydrolase</keyword>
<dbReference type="GO" id="GO:0051607">
    <property type="term" value="P:defense response to virus"/>
    <property type="evidence" value="ECO:0007669"/>
    <property type="project" value="UniProtKB-UniRule"/>
</dbReference>
<dbReference type="Proteomes" id="UP000095712">
    <property type="component" value="Unassembled WGS sequence"/>
</dbReference>
<dbReference type="GO" id="GO:0043571">
    <property type="term" value="P:maintenance of CRISPR repeat elements"/>
    <property type="evidence" value="ECO:0007669"/>
    <property type="project" value="UniProtKB-UniRule"/>
</dbReference>
<dbReference type="GO" id="GO:0016787">
    <property type="term" value="F:hydrolase activity"/>
    <property type="evidence" value="ECO:0007669"/>
    <property type="project" value="UniProtKB-KW"/>
</dbReference>
<dbReference type="InterPro" id="IPR042206">
    <property type="entry name" value="CRISPR-assoc_Cas1_C"/>
</dbReference>
<feature type="binding site" evidence="9">
    <location>
        <position position="237"/>
    </location>
    <ligand>
        <name>Mn(2+)</name>
        <dbReference type="ChEBI" id="CHEBI:29035"/>
    </ligand>
</feature>
<reference evidence="10 11" key="1">
    <citation type="submission" date="2015-09" db="EMBL/GenBank/DDBJ databases">
        <authorList>
            <consortium name="Pathogen Informatics"/>
        </authorList>
    </citation>
    <scope>NUCLEOTIDE SEQUENCE [LARGE SCALE GENOMIC DNA]</scope>
    <source>
        <strain evidence="10 11">2789STDY5834911</strain>
    </source>
</reference>
<dbReference type="NCBIfam" id="TIGR03641">
    <property type="entry name" value="cas1_HMARI"/>
    <property type="match status" value="1"/>
</dbReference>
<comment type="cofactor">
    <cofactor evidence="9">
        <name>Mg(2+)</name>
        <dbReference type="ChEBI" id="CHEBI:18420"/>
    </cofactor>
    <cofactor evidence="9">
        <name>Mn(2+)</name>
        <dbReference type="ChEBI" id="CHEBI:29035"/>
    </cofactor>
</comment>
<feature type="binding site" evidence="9">
    <location>
        <position position="157"/>
    </location>
    <ligand>
        <name>Mn(2+)</name>
        <dbReference type="ChEBI" id="CHEBI:29035"/>
    </ligand>
</feature>
<keyword evidence="7 9" id="KW-0238">DNA-binding</keyword>
<dbReference type="Pfam" id="PF01867">
    <property type="entry name" value="Cas_Cas1"/>
    <property type="match status" value="1"/>
</dbReference>
<comment type="function">
    <text evidence="9">CRISPR (clustered regularly interspaced short palindromic repeat), is an adaptive immune system that provides protection against mobile genetic elements (viruses, transposable elements and conjugative plasmids). CRISPR clusters contain spacers, sequences complementary to antecedent mobile elements, and target invading nucleic acids. CRISPR clusters are transcribed and processed into CRISPR RNA (crRNA). Acts as a dsDNA endonuclease. Involved in the integration of spacer DNA into the CRISPR cassette.</text>
</comment>
<feature type="binding site" evidence="9">
    <location>
        <position position="222"/>
    </location>
    <ligand>
        <name>Mn(2+)</name>
        <dbReference type="ChEBI" id="CHEBI:29035"/>
    </ligand>
</feature>
<evidence type="ECO:0000256" key="9">
    <source>
        <dbReference type="HAMAP-Rule" id="MF_01470"/>
    </source>
</evidence>
<dbReference type="RefSeq" id="WP_055153143.1">
    <property type="nucleotide sequence ID" value="NZ_CZAW01000051.1"/>
</dbReference>
<dbReference type="HAMAP" id="MF_01470">
    <property type="entry name" value="Cas1"/>
    <property type="match status" value="1"/>
</dbReference>
<keyword evidence="5 9" id="KW-0460">Magnesium</keyword>
<dbReference type="Gene3D" id="3.100.10.20">
    <property type="entry name" value="CRISPR-associated endonuclease Cas1, N-terminal domain"/>
    <property type="match status" value="1"/>
</dbReference>
<protein>
    <recommendedName>
        <fullName evidence="9">CRISPR-associated endonuclease Cas1</fullName>
        <ecNumber evidence="9">3.1.-.-</ecNumber>
    </recommendedName>
</protein>
<dbReference type="GO" id="GO:0004520">
    <property type="term" value="F:DNA endonuclease activity"/>
    <property type="evidence" value="ECO:0007669"/>
    <property type="project" value="InterPro"/>
</dbReference>